<keyword evidence="8" id="KW-0547">Nucleotide-binding</keyword>
<reference evidence="15" key="2">
    <citation type="submission" date="2023-01" db="EMBL/GenBank/DDBJ databases">
        <title>Draft genome sequence of Paraferrimonas sedimenticola strain NBRC 101628.</title>
        <authorList>
            <person name="Sun Q."/>
            <person name="Mori K."/>
        </authorList>
    </citation>
    <scope>NUCLEOTIDE SEQUENCE</scope>
    <source>
        <strain evidence="15">NBRC 101628</strain>
    </source>
</reference>
<dbReference type="NCBIfam" id="TIGR01982">
    <property type="entry name" value="UbiB"/>
    <property type="match status" value="1"/>
</dbReference>
<keyword evidence="9" id="KW-0418">Kinase</keyword>
<dbReference type="AlphaFoldDB" id="A0AA37VZ56"/>
<keyword evidence="6" id="KW-0831">Ubiquinone biosynthesis</keyword>
<feature type="transmembrane region" description="Helical" evidence="13">
    <location>
        <begin position="499"/>
        <end position="517"/>
    </location>
</feature>
<evidence type="ECO:0000256" key="7">
    <source>
        <dbReference type="ARBA" id="ARBA00022692"/>
    </source>
</evidence>
<dbReference type="PANTHER" id="PTHR10566:SF113">
    <property type="entry name" value="PROTEIN ACTIVITY OF BC1 COMPLEX KINASE 7, CHLOROPLASTIC"/>
    <property type="match status" value="1"/>
</dbReference>
<keyword evidence="3" id="KW-1003">Cell membrane</keyword>
<evidence type="ECO:0000256" key="6">
    <source>
        <dbReference type="ARBA" id="ARBA00022688"/>
    </source>
</evidence>
<keyword evidence="11 13" id="KW-1133">Transmembrane helix</keyword>
<keyword evidence="12 13" id="KW-0472">Membrane</keyword>
<evidence type="ECO:0000256" key="5">
    <source>
        <dbReference type="ARBA" id="ARBA00022679"/>
    </source>
</evidence>
<dbReference type="Pfam" id="PF03109">
    <property type="entry name" value="ABC1"/>
    <property type="match status" value="1"/>
</dbReference>
<evidence type="ECO:0000256" key="8">
    <source>
        <dbReference type="ARBA" id="ARBA00022741"/>
    </source>
</evidence>
<dbReference type="InterPro" id="IPR045308">
    <property type="entry name" value="UbiB_bact"/>
</dbReference>
<name>A0AA37VZ56_9GAMM</name>
<comment type="similarity">
    <text evidence="2">Belongs to the protein kinase superfamily. ADCK protein kinase family.</text>
</comment>
<evidence type="ECO:0000259" key="14">
    <source>
        <dbReference type="Pfam" id="PF03109"/>
    </source>
</evidence>
<comment type="caution">
    <text evidence="15">The sequence shown here is derived from an EMBL/GenBank/DDBJ whole genome shotgun (WGS) entry which is preliminary data.</text>
</comment>
<sequence length="549" mass="62150">MSLASVKRAYQVLATALHHGLDKLLPARLKPWWFSPLRACLFWLQDQHPDKPAAEKVKLAMQSLGAVHIKFGQMLSTRRDLLDDDWAEHLSQLQDQVPPFDSQLAIEAIEQQLGAGINSLFDEFDPKPLASASISQVHTAKLKHTEAPVVLKILRPNVEKSVKADIELMQSVAKLGQALLPDAHRLRLVEVVEDYRQTIMAELDLRLEAVNATKLRNNFIDSPALYIPRIYPEFSRERLLVMERINGIPVTDIPQLKAQGTNFKLLAERGVEVFFTQVFRDNFFHADMHPGNIFVSRETPEDPQYIGIDCGIVGQLSEEDKRYLAGNFLAFFNQDYKRIAQLYIRSGWVSSSTDIGAFEAAIEEVCRPLADKPLAEISFGQVLLDLFKTARRFDIVVQPQLVLLQKTLLYVEGLGRQLYPQLDLWATAKPFLEEWMKSQTGLKATADKLGERLPEFMEKLPEMPDLIYDNLKMGQNLLTQQKQLLARYLEYKRQQHKSYFLLAVSGVLVICASVLSIQEGTLGPAIALAVISGVFALWGWFSRPSSDKL</sequence>
<evidence type="ECO:0000256" key="12">
    <source>
        <dbReference type="ARBA" id="ARBA00023136"/>
    </source>
</evidence>
<evidence type="ECO:0000313" key="15">
    <source>
        <dbReference type="EMBL" id="GLP97436.1"/>
    </source>
</evidence>
<keyword evidence="4" id="KW-0997">Cell inner membrane</keyword>
<proteinExistence type="inferred from homology"/>
<keyword evidence="7 13" id="KW-0812">Transmembrane</keyword>
<dbReference type="GO" id="GO:0016301">
    <property type="term" value="F:kinase activity"/>
    <property type="evidence" value="ECO:0007669"/>
    <property type="project" value="UniProtKB-KW"/>
</dbReference>
<dbReference type="NCBIfam" id="NF003404">
    <property type="entry name" value="PRK04750.1"/>
    <property type="match status" value="1"/>
</dbReference>
<comment type="pathway">
    <text evidence="1">Cofactor biosynthesis; ubiquinone biosynthesis [regulation].</text>
</comment>
<dbReference type="InterPro" id="IPR050154">
    <property type="entry name" value="UbiB_kinase"/>
</dbReference>
<protein>
    <recommendedName>
        <fullName evidence="14">ABC1 atypical kinase-like domain-containing protein</fullName>
    </recommendedName>
</protein>
<feature type="transmembrane region" description="Helical" evidence="13">
    <location>
        <begin position="523"/>
        <end position="541"/>
    </location>
</feature>
<dbReference type="InterPro" id="IPR004147">
    <property type="entry name" value="ABC1_dom"/>
</dbReference>
<evidence type="ECO:0000256" key="9">
    <source>
        <dbReference type="ARBA" id="ARBA00022777"/>
    </source>
</evidence>
<evidence type="ECO:0000256" key="2">
    <source>
        <dbReference type="ARBA" id="ARBA00009670"/>
    </source>
</evidence>
<gene>
    <name evidence="15" type="primary">ubiB</name>
    <name evidence="15" type="ORF">GCM10007895_27430</name>
</gene>
<dbReference type="Proteomes" id="UP001161422">
    <property type="component" value="Unassembled WGS sequence"/>
</dbReference>
<evidence type="ECO:0000256" key="10">
    <source>
        <dbReference type="ARBA" id="ARBA00022840"/>
    </source>
</evidence>
<keyword evidence="5" id="KW-0808">Transferase</keyword>
<evidence type="ECO:0000256" key="11">
    <source>
        <dbReference type="ARBA" id="ARBA00022989"/>
    </source>
</evidence>
<dbReference type="GO" id="GO:0006744">
    <property type="term" value="P:ubiquinone biosynthetic process"/>
    <property type="evidence" value="ECO:0007669"/>
    <property type="project" value="UniProtKB-KW"/>
</dbReference>
<evidence type="ECO:0000256" key="13">
    <source>
        <dbReference type="SAM" id="Phobius"/>
    </source>
</evidence>
<reference evidence="15" key="1">
    <citation type="journal article" date="2014" name="Int. J. Syst. Evol. Microbiol.">
        <title>Complete genome sequence of Corynebacterium casei LMG S-19264T (=DSM 44701T), isolated from a smear-ripened cheese.</title>
        <authorList>
            <consortium name="US DOE Joint Genome Institute (JGI-PGF)"/>
            <person name="Walter F."/>
            <person name="Albersmeier A."/>
            <person name="Kalinowski J."/>
            <person name="Ruckert C."/>
        </authorList>
    </citation>
    <scope>NUCLEOTIDE SEQUENCE</scope>
    <source>
        <strain evidence="15">NBRC 101628</strain>
    </source>
</reference>
<dbReference type="SUPFAM" id="SSF56112">
    <property type="entry name" value="Protein kinase-like (PK-like)"/>
    <property type="match status" value="1"/>
</dbReference>
<dbReference type="PANTHER" id="PTHR10566">
    <property type="entry name" value="CHAPERONE-ACTIVITY OF BC1 COMPLEX CABC1 -RELATED"/>
    <property type="match status" value="1"/>
</dbReference>
<dbReference type="InterPro" id="IPR010232">
    <property type="entry name" value="UbiB"/>
</dbReference>
<dbReference type="CDD" id="cd13972">
    <property type="entry name" value="UbiB"/>
    <property type="match status" value="1"/>
</dbReference>
<organism evidence="15 16">
    <name type="scientific">Paraferrimonas sedimenticola</name>
    <dbReference type="NCBI Taxonomy" id="375674"/>
    <lineage>
        <taxon>Bacteria</taxon>
        <taxon>Pseudomonadati</taxon>
        <taxon>Pseudomonadota</taxon>
        <taxon>Gammaproteobacteria</taxon>
        <taxon>Alteromonadales</taxon>
        <taxon>Ferrimonadaceae</taxon>
        <taxon>Paraferrimonas</taxon>
    </lineage>
</organism>
<keyword evidence="16" id="KW-1185">Reference proteome</keyword>
<evidence type="ECO:0000256" key="1">
    <source>
        <dbReference type="ARBA" id="ARBA00005020"/>
    </source>
</evidence>
<evidence type="ECO:0000313" key="16">
    <source>
        <dbReference type="Proteomes" id="UP001161422"/>
    </source>
</evidence>
<dbReference type="RefSeq" id="WP_095504721.1">
    <property type="nucleotide sequence ID" value="NZ_BSNC01000006.1"/>
</dbReference>
<accession>A0AA37VZ56</accession>
<evidence type="ECO:0000256" key="3">
    <source>
        <dbReference type="ARBA" id="ARBA00022475"/>
    </source>
</evidence>
<keyword evidence="10" id="KW-0067">ATP-binding</keyword>
<dbReference type="InterPro" id="IPR011009">
    <property type="entry name" value="Kinase-like_dom_sf"/>
</dbReference>
<feature type="domain" description="ABC1 atypical kinase-like" evidence="14">
    <location>
        <begin position="92"/>
        <end position="342"/>
    </location>
</feature>
<dbReference type="GO" id="GO:0005524">
    <property type="term" value="F:ATP binding"/>
    <property type="evidence" value="ECO:0007669"/>
    <property type="project" value="UniProtKB-KW"/>
</dbReference>
<evidence type="ECO:0000256" key="4">
    <source>
        <dbReference type="ARBA" id="ARBA00022519"/>
    </source>
</evidence>
<dbReference type="EMBL" id="BSNC01000006">
    <property type="protein sequence ID" value="GLP97436.1"/>
    <property type="molecule type" value="Genomic_DNA"/>
</dbReference>